<organism evidence="2 3">
    <name type="scientific">Sphingobium fuliginis (strain ATCC 27551)</name>
    <dbReference type="NCBI Taxonomy" id="336203"/>
    <lineage>
        <taxon>Bacteria</taxon>
        <taxon>Pseudomonadati</taxon>
        <taxon>Pseudomonadota</taxon>
        <taxon>Alphaproteobacteria</taxon>
        <taxon>Sphingomonadales</taxon>
        <taxon>Sphingomonadaceae</taxon>
        <taxon>Sphingobium</taxon>
    </lineage>
</organism>
<accession>A0A292ZB96</accession>
<reference evidence="2 3" key="1">
    <citation type="journal article" date="2013" name="Biodegradation">
        <title>Occurrence of 4-tert-butylphenol (4-t-BP) biodegradation in an aquatic sample caused by the presence of Spirodela polyrrhiza and isolation of a 4-t-BP-utilizing bacterium.</title>
        <authorList>
            <person name="Ogata Y."/>
            <person name="Toyama T."/>
            <person name="Yu N."/>
            <person name="Wang X."/>
            <person name="Sei K."/>
            <person name="Ike M."/>
        </authorList>
    </citation>
    <scope>NUCLEOTIDE SEQUENCE [LARGE SCALE GENOMIC DNA]</scope>
    <source>
        <strain evidence="2 3">OMI</strain>
    </source>
</reference>
<name>A0A292ZB96_SPHSA</name>
<proteinExistence type="predicted"/>
<evidence type="ECO:0000256" key="1">
    <source>
        <dbReference type="SAM" id="MobiDB-lite"/>
    </source>
</evidence>
<sequence length="44" mass="4725">MRQPLAGFPSNPDGEDEKKAGTGRPAPAFSGFEACDPRLRHPIC</sequence>
<dbReference type="Proteomes" id="UP000221538">
    <property type="component" value="Unassembled WGS sequence"/>
</dbReference>
<gene>
    <name evidence="2" type="ORF">SFOMI_2535</name>
</gene>
<protein>
    <submittedName>
        <fullName evidence="2">Uncharacterized protein</fullName>
    </submittedName>
</protein>
<evidence type="ECO:0000313" key="3">
    <source>
        <dbReference type="Proteomes" id="UP000221538"/>
    </source>
</evidence>
<evidence type="ECO:0000313" key="2">
    <source>
        <dbReference type="EMBL" id="GAY21982.1"/>
    </source>
</evidence>
<feature type="compositionally biased region" description="Basic and acidic residues" evidence="1">
    <location>
        <begin position="35"/>
        <end position="44"/>
    </location>
</feature>
<comment type="caution">
    <text evidence="2">The sequence shown here is derived from an EMBL/GenBank/DDBJ whole genome shotgun (WGS) entry which is preliminary data.</text>
</comment>
<reference evidence="2 3" key="2">
    <citation type="journal article" date="2013" name="Environ. Sci. Technol.">
        <title>The 4-tert-butylphenol-utilizing bacterium Sphingobium fuliginis OMI can degrade bisphenols via phenolic ring hydroxylation and meta-cleavage pathway.</title>
        <authorList>
            <person name="Ogata Y."/>
            <person name="Goda S."/>
            <person name="Toyama T."/>
            <person name="Sei K."/>
            <person name="Ike M."/>
        </authorList>
    </citation>
    <scope>NUCLEOTIDE SEQUENCE [LARGE SCALE GENOMIC DNA]</scope>
    <source>
        <strain evidence="2 3">OMI</strain>
    </source>
</reference>
<dbReference type="EMBL" id="BEWI01000032">
    <property type="protein sequence ID" value="GAY21982.1"/>
    <property type="molecule type" value="Genomic_DNA"/>
</dbReference>
<feature type="region of interest" description="Disordered" evidence="1">
    <location>
        <begin position="1"/>
        <end position="44"/>
    </location>
</feature>
<dbReference type="AlphaFoldDB" id="A0A292ZB96"/>